<dbReference type="EMBL" id="SRLO01000204">
    <property type="protein sequence ID" value="TNN67446.1"/>
    <property type="molecule type" value="Genomic_DNA"/>
</dbReference>
<protein>
    <submittedName>
        <fullName evidence="2">Uncharacterized protein</fullName>
    </submittedName>
</protein>
<evidence type="ECO:0000313" key="3">
    <source>
        <dbReference type="Proteomes" id="UP000314294"/>
    </source>
</evidence>
<organism evidence="2 3">
    <name type="scientific">Liparis tanakae</name>
    <name type="common">Tanaka's snailfish</name>
    <dbReference type="NCBI Taxonomy" id="230148"/>
    <lineage>
        <taxon>Eukaryota</taxon>
        <taxon>Metazoa</taxon>
        <taxon>Chordata</taxon>
        <taxon>Craniata</taxon>
        <taxon>Vertebrata</taxon>
        <taxon>Euteleostomi</taxon>
        <taxon>Actinopterygii</taxon>
        <taxon>Neopterygii</taxon>
        <taxon>Teleostei</taxon>
        <taxon>Neoteleostei</taxon>
        <taxon>Acanthomorphata</taxon>
        <taxon>Eupercaria</taxon>
        <taxon>Perciformes</taxon>
        <taxon>Cottioidei</taxon>
        <taxon>Cottales</taxon>
        <taxon>Liparidae</taxon>
        <taxon>Liparis</taxon>
    </lineage>
</organism>
<name>A0A4Z2HNJ6_9TELE</name>
<evidence type="ECO:0000313" key="2">
    <source>
        <dbReference type="EMBL" id="TNN67446.1"/>
    </source>
</evidence>
<keyword evidence="3" id="KW-1185">Reference proteome</keyword>
<gene>
    <name evidence="2" type="ORF">EYF80_022392</name>
</gene>
<evidence type="ECO:0000256" key="1">
    <source>
        <dbReference type="SAM" id="MobiDB-lite"/>
    </source>
</evidence>
<sequence length="67" mass="8244">MLFFPNSEHIAQPENEHAEEGEPSNKDRDVAGDRRPWMNLRETREYTEFRKQRFQRKQRFDRMSTES</sequence>
<feature type="region of interest" description="Disordered" evidence="1">
    <location>
        <begin position="1"/>
        <end position="39"/>
    </location>
</feature>
<proteinExistence type="predicted"/>
<dbReference type="Proteomes" id="UP000314294">
    <property type="component" value="Unassembled WGS sequence"/>
</dbReference>
<accession>A0A4Z2HNJ6</accession>
<feature type="compositionally biased region" description="Basic and acidic residues" evidence="1">
    <location>
        <begin position="14"/>
        <end position="39"/>
    </location>
</feature>
<dbReference type="AlphaFoldDB" id="A0A4Z2HNJ6"/>
<reference evidence="2 3" key="1">
    <citation type="submission" date="2019-03" db="EMBL/GenBank/DDBJ databases">
        <title>First draft genome of Liparis tanakae, snailfish: a comprehensive survey of snailfish specific genes.</title>
        <authorList>
            <person name="Kim W."/>
            <person name="Song I."/>
            <person name="Jeong J.-H."/>
            <person name="Kim D."/>
            <person name="Kim S."/>
            <person name="Ryu S."/>
            <person name="Song J.Y."/>
            <person name="Lee S.K."/>
        </authorList>
    </citation>
    <scope>NUCLEOTIDE SEQUENCE [LARGE SCALE GENOMIC DNA]</scope>
    <source>
        <tissue evidence="2">Muscle</tissue>
    </source>
</reference>
<comment type="caution">
    <text evidence="2">The sequence shown here is derived from an EMBL/GenBank/DDBJ whole genome shotgun (WGS) entry which is preliminary data.</text>
</comment>